<protein>
    <submittedName>
        <fullName evidence="1">Uncharacterized protein</fullName>
    </submittedName>
</protein>
<organism evidence="1 2">
    <name type="scientific">Trifolium medium</name>
    <dbReference type="NCBI Taxonomy" id="97028"/>
    <lineage>
        <taxon>Eukaryota</taxon>
        <taxon>Viridiplantae</taxon>
        <taxon>Streptophyta</taxon>
        <taxon>Embryophyta</taxon>
        <taxon>Tracheophyta</taxon>
        <taxon>Spermatophyta</taxon>
        <taxon>Magnoliopsida</taxon>
        <taxon>eudicotyledons</taxon>
        <taxon>Gunneridae</taxon>
        <taxon>Pentapetalae</taxon>
        <taxon>rosids</taxon>
        <taxon>fabids</taxon>
        <taxon>Fabales</taxon>
        <taxon>Fabaceae</taxon>
        <taxon>Papilionoideae</taxon>
        <taxon>50 kb inversion clade</taxon>
        <taxon>NPAAA clade</taxon>
        <taxon>Hologalegina</taxon>
        <taxon>IRL clade</taxon>
        <taxon>Trifolieae</taxon>
        <taxon>Trifolium</taxon>
    </lineage>
</organism>
<name>A0A392UH10_9FABA</name>
<keyword evidence="2" id="KW-1185">Reference proteome</keyword>
<dbReference type="AlphaFoldDB" id="A0A392UH10"/>
<sequence>ATFLNIARRGGGDMVARTRQLSPVKVQVVACNLG</sequence>
<evidence type="ECO:0000313" key="2">
    <source>
        <dbReference type="Proteomes" id="UP000265520"/>
    </source>
</evidence>
<feature type="non-terminal residue" evidence="1">
    <location>
        <position position="1"/>
    </location>
</feature>
<evidence type="ECO:0000313" key="1">
    <source>
        <dbReference type="EMBL" id="MCI71987.1"/>
    </source>
</evidence>
<accession>A0A392UH10</accession>
<dbReference type="Proteomes" id="UP000265520">
    <property type="component" value="Unassembled WGS sequence"/>
</dbReference>
<reference evidence="1 2" key="1">
    <citation type="journal article" date="2018" name="Front. Plant Sci.">
        <title>Red Clover (Trifolium pratense) and Zigzag Clover (T. medium) - A Picture of Genomic Similarities and Differences.</title>
        <authorList>
            <person name="Dluhosova J."/>
            <person name="Istvanek J."/>
            <person name="Nedelnik J."/>
            <person name="Repkova J."/>
        </authorList>
    </citation>
    <scope>NUCLEOTIDE SEQUENCE [LARGE SCALE GENOMIC DNA]</scope>
    <source>
        <strain evidence="2">cv. 10/8</strain>
        <tissue evidence="1">Leaf</tissue>
    </source>
</reference>
<comment type="caution">
    <text evidence="1">The sequence shown here is derived from an EMBL/GenBank/DDBJ whole genome shotgun (WGS) entry which is preliminary data.</text>
</comment>
<dbReference type="EMBL" id="LXQA010808044">
    <property type="protein sequence ID" value="MCI71987.1"/>
    <property type="molecule type" value="Genomic_DNA"/>
</dbReference>
<proteinExistence type="predicted"/>